<proteinExistence type="predicted"/>
<keyword evidence="3" id="KW-1185">Reference proteome</keyword>
<dbReference type="EMBL" id="AOLM01000020">
    <property type="protein sequence ID" value="ELZ90962.1"/>
    <property type="molecule type" value="Genomic_DNA"/>
</dbReference>
<organism evidence="2 3">
    <name type="scientific">Haloferax sulfurifontis ATCC BAA-897</name>
    <dbReference type="NCBI Taxonomy" id="662480"/>
    <lineage>
        <taxon>Archaea</taxon>
        <taxon>Methanobacteriati</taxon>
        <taxon>Methanobacteriota</taxon>
        <taxon>Stenosarchaea group</taxon>
        <taxon>Halobacteria</taxon>
        <taxon>Halobacteriales</taxon>
        <taxon>Haloferacaceae</taxon>
        <taxon>Haloferax</taxon>
    </lineage>
</organism>
<feature type="transmembrane region" description="Helical" evidence="1">
    <location>
        <begin position="38"/>
        <end position="60"/>
    </location>
</feature>
<dbReference type="AlphaFoldDB" id="M0I4S4"/>
<evidence type="ECO:0000313" key="2">
    <source>
        <dbReference type="EMBL" id="ELZ90962.1"/>
    </source>
</evidence>
<name>M0I4S4_9EURY</name>
<keyword evidence="1" id="KW-1133">Transmembrane helix</keyword>
<dbReference type="Proteomes" id="UP000011508">
    <property type="component" value="Unassembled WGS sequence"/>
</dbReference>
<accession>M0I4S4</accession>
<sequence>MTLASTEYVSSTLADCVRSSSRVVAAAVAFVTVSPTSAVVISATTSVAVAVVIALPRVVARSSVAR</sequence>
<comment type="caution">
    <text evidence="2">The sequence shown here is derived from an EMBL/GenBank/DDBJ whole genome shotgun (WGS) entry which is preliminary data.</text>
</comment>
<keyword evidence="1" id="KW-0812">Transmembrane</keyword>
<keyword evidence="1" id="KW-0472">Membrane</keyword>
<evidence type="ECO:0000313" key="3">
    <source>
        <dbReference type="Proteomes" id="UP000011508"/>
    </source>
</evidence>
<evidence type="ECO:0000256" key="1">
    <source>
        <dbReference type="SAM" id="Phobius"/>
    </source>
</evidence>
<protein>
    <submittedName>
        <fullName evidence="2">Uncharacterized protein</fullName>
    </submittedName>
</protein>
<reference evidence="2 3" key="1">
    <citation type="journal article" date="2014" name="PLoS Genet.">
        <title>Phylogenetically driven sequencing of extremely halophilic archaea reveals strategies for static and dynamic osmo-response.</title>
        <authorList>
            <person name="Becker E.A."/>
            <person name="Seitzer P.M."/>
            <person name="Tritt A."/>
            <person name="Larsen D."/>
            <person name="Krusor M."/>
            <person name="Yao A.I."/>
            <person name="Wu D."/>
            <person name="Madern D."/>
            <person name="Eisen J.A."/>
            <person name="Darling A.E."/>
            <person name="Facciotti M.T."/>
        </authorList>
    </citation>
    <scope>NUCLEOTIDE SEQUENCE [LARGE SCALE GENOMIC DNA]</scope>
    <source>
        <strain evidence="2 3">ATCC BAA-897</strain>
    </source>
</reference>
<gene>
    <name evidence="2" type="ORF">C441_11545</name>
</gene>